<comment type="similarity">
    <text evidence="2">Belongs to the TacA antitoxin family.</text>
</comment>
<comment type="caution">
    <text evidence="3">The sequence shown here is derived from an EMBL/GenBank/DDBJ whole genome shotgun (WGS) entry which is preliminary data.</text>
</comment>
<organism evidence="3 4">
    <name type="scientific">Pararhizobium mangrovi</name>
    <dbReference type="NCBI Taxonomy" id="2590452"/>
    <lineage>
        <taxon>Bacteria</taxon>
        <taxon>Pseudomonadati</taxon>
        <taxon>Pseudomonadota</taxon>
        <taxon>Alphaproteobacteria</taxon>
        <taxon>Hyphomicrobiales</taxon>
        <taxon>Rhizobiaceae</taxon>
        <taxon>Rhizobium/Agrobacterium group</taxon>
        <taxon>Pararhizobium</taxon>
    </lineage>
</organism>
<protein>
    <submittedName>
        <fullName evidence="3">DUF1778 domain-containing protein</fullName>
    </submittedName>
</protein>
<accession>A0A506TUU4</accession>
<dbReference type="OrthoDB" id="6505495at2"/>
<keyword evidence="4" id="KW-1185">Reference proteome</keyword>
<sequence>MTTTDSKSDMLKVRMDSVTISMMDTARAYLKLDKSKFIRESVREKAKSVIAEHQTTRFSVEDWSAFFAAIDAPAEPTSRMKKAVHKFHDIQG</sequence>
<dbReference type="Gene3D" id="1.20.5.780">
    <property type="entry name" value="Single helix bin"/>
    <property type="match status" value="1"/>
</dbReference>
<dbReference type="PANTHER" id="PTHR35401">
    <property type="entry name" value="COPG FAMILY HELIX-TURN-HELIX PROTEIN-RELATED-RELATED"/>
    <property type="match status" value="1"/>
</dbReference>
<evidence type="ECO:0000256" key="2">
    <source>
        <dbReference type="ARBA" id="ARBA00049988"/>
    </source>
</evidence>
<evidence type="ECO:0000313" key="4">
    <source>
        <dbReference type="Proteomes" id="UP000320314"/>
    </source>
</evidence>
<evidence type="ECO:0000256" key="1">
    <source>
        <dbReference type="ARBA" id="ARBA00022649"/>
    </source>
</evidence>
<dbReference type="EMBL" id="VHLH01000048">
    <property type="protein sequence ID" value="TPW25832.1"/>
    <property type="molecule type" value="Genomic_DNA"/>
</dbReference>
<evidence type="ECO:0000313" key="3">
    <source>
        <dbReference type="EMBL" id="TPW25832.1"/>
    </source>
</evidence>
<dbReference type="PANTHER" id="PTHR35401:SF2">
    <property type="entry name" value="ABC-TYPE TRANSPORT SYSTEM"/>
    <property type="match status" value="1"/>
</dbReference>
<dbReference type="InterPro" id="IPR010985">
    <property type="entry name" value="Ribbon_hlx_hlx"/>
</dbReference>
<name>A0A506TUU4_9HYPH</name>
<dbReference type="AlphaFoldDB" id="A0A506TUU4"/>
<keyword evidence="1" id="KW-1277">Toxin-antitoxin system</keyword>
<dbReference type="Proteomes" id="UP000320314">
    <property type="component" value="Unassembled WGS sequence"/>
</dbReference>
<reference evidence="3 4" key="1">
    <citation type="submission" date="2019-06" db="EMBL/GenBank/DDBJ databases">
        <authorList>
            <person name="Li M."/>
        </authorList>
    </citation>
    <scope>NUCLEOTIDE SEQUENCE [LARGE SCALE GENOMIC DNA]</scope>
    <source>
        <strain evidence="3 4">BGMRC6574</strain>
    </source>
</reference>
<gene>
    <name evidence="3" type="ORF">FJU11_17540</name>
</gene>
<proteinExistence type="inferred from homology"/>
<dbReference type="GO" id="GO:0006355">
    <property type="term" value="P:regulation of DNA-templated transcription"/>
    <property type="evidence" value="ECO:0007669"/>
    <property type="project" value="InterPro"/>
</dbReference>
<dbReference type="RefSeq" id="WP_141168375.1">
    <property type="nucleotide sequence ID" value="NZ_VHLH01000048.1"/>
</dbReference>
<dbReference type="SUPFAM" id="SSF47598">
    <property type="entry name" value="Ribbon-helix-helix"/>
    <property type="match status" value="1"/>
</dbReference>
<dbReference type="InterPro" id="IPR014795">
    <property type="entry name" value="TacA_1-like"/>
</dbReference>
<dbReference type="Pfam" id="PF08681">
    <property type="entry name" value="TacA1"/>
    <property type="match status" value="1"/>
</dbReference>